<evidence type="ECO:0000313" key="3">
    <source>
        <dbReference type="Proteomes" id="UP001482620"/>
    </source>
</evidence>
<accession>A0ABV0UTN6</accession>
<reference evidence="2 3" key="1">
    <citation type="submission" date="2021-06" db="EMBL/GenBank/DDBJ databases">
        <authorList>
            <person name="Palmer J.M."/>
        </authorList>
    </citation>
    <scope>NUCLEOTIDE SEQUENCE [LARGE SCALE GENOMIC DNA]</scope>
    <source>
        <strain evidence="3">if_2019</strain>
        <tissue evidence="2">Muscle</tissue>
    </source>
</reference>
<organism evidence="2 3">
    <name type="scientific">Ilyodon furcidens</name>
    <name type="common">goldbreast splitfin</name>
    <dbReference type="NCBI Taxonomy" id="33524"/>
    <lineage>
        <taxon>Eukaryota</taxon>
        <taxon>Metazoa</taxon>
        <taxon>Chordata</taxon>
        <taxon>Craniata</taxon>
        <taxon>Vertebrata</taxon>
        <taxon>Euteleostomi</taxon>
        <taxon>Actinopterygii</taxon>
        <taxon>Neopterygii</taxon>
        <taxon>Teleostei</taxon>
        <taxon>Neoteleostei</taxon>
        <taxon>Acanthomorphata</taxon>
        <taxon>Ovalentaria</taxon>
        <taxon>Atherinomorphae</taxon>
        <taxon>Cyprinodontiformes</taxon>
        <taxon>Goodeidae</taxon>
        <taxon>Ilyodon</taxon>
    </lineage>
</organism>
<name>A0ABV0UTN6_9TELE</name>
<evidence type="ECO:0000256" key="1">
    <source>
        <dbReference type="SAM" id="SignalP"/>
    </source>
</evidence>
<evidence type="ECO:0000313" key="2">
    <source>
        <dbReference type="EMBL" id="MEQ2248521.1"/>
    </source>
</evidence>
<keyword evidence="3" id="KW-1185">Reference proteome</keyword>
<comment type="caution">
    <text evidence="2">The sequence shown here is derived from an EMBL/GenBank/DDBJ whole genome shotgun (WGS) entry which is preliminary data.</text>
</comment>
<dbReference type="EMBL" id="JAHRIQ010083116">
    <property type="protein sequence ID" value="MEQ2248521.1"/>
    <property type="molecule type" value="Genomic_DNA"/>
</dbReference>
<feature type="signal peptide" evidence="1">
    <location>
        <begin position="1"/>
        <end position="25"/>
    </location>
</feature>
<gene>
    <name evidence="2" type="ORF">ILYODFUR_019896</name>
</gene>
<dbReference type="PANTHER" id="PTHR31025:SF29">
    <property type="entry name" value="SI:CH211-196P9.1"/>
    <property type="match status" value="1"/>
</dbReference>
<dbReference type="PANTHER" id="PTHR31025">
    <property type="entry name" value="SI:CH211-196P9.1-RELATED"/>
    <property type="match status" value="1"/>
</dbReference>
<sequence>MSRNITMILRPILAILLGDSRLSNAIPMMVYVCVRGQISRTTRRESLLVGGQLFGGEGREALSVIRHSTDKSVVKEKMRATFEYRQKLVHDPDATSSVLDVFPRFLDTPGLIDQDFSMMLGDDVSERFLTQWPSYFKEKVMAESKSLPSSPCVEELRASFDPELTDDYGWDSDVAALLLLLHLLPPTSRGHKKTAKISSTLVATHLLRFVKEGVSLTTFLEKVDTRQPFLLCIGEQRKNIQRFFIVVDHKAIPCDDPTSVAAFDRLFKAHFVFSLSYNEALSSFYTFIQTTIYNIDVGNTKESPRVKELRARLLREP</sequence>
<protein>
    <submittedName>
        <fullName evidence="2">Uncharacterized protein</fullName>
    </submittedName>
</protein>
<keyword evidence="1" id="KW-0732">Signal</keyword>
<proteinExistence type="predicted"/>
<feature type="chain" id="PRO_5047300565" evidence="1">
    <location>
        <begin position="26"/>
        <end position="317"/>
    </location>
</feature>
<dbReference type="Proteomes" id="UP001482620">
    <property type="component" value="Unassembled WGS sequence"/>
</dbReference>